<dbReference type="Proteomes" id="UP001501671">
    <property type="component" value="Unassembled WGS sequence"/>
</dbReference>
<dbReference type="RefSeq" id="WP_345246913.1">
    <property type="nucleotide sequence ID" value="NZ_BAABFO010000003.1"/>
</dbReference>
<protein>
    <recommendedName>
        <fullName evidence="3">Membrane-anchored protein</fullName>
    </recommendedName>
</protein>
<sequence length="264" mass="29054">MEKSFWDIKKRIYRSIKYRLTRPSPPPSPCSFTGPVVVVGSAPVSNRPAGFDDGFSVITINGSQWVASQWGVEVPDITMLMFHQVEGTTYNAREVRRVLSGRRTKALFLLLWRKKDRARLERLLAGFNYGYDYLYIVDRYERMALLDRMTGMRSLELDAESKCSNGVNAVLFALYHGAPAVIITGIDPNSSGHVYNNAGEGRLHVQMDTIILQRLLAAGRPIFTADPAVAAATGIPAWTEELANARRAAAVAGPGAGVQAADRP</sequence>
<evidence type="ECO:0008006" key="3">
    <source>
        <dbReference type="Google" id="ProtNLM"/>
    </source>
</evidence>
<comment type="caution">
    <text evidence="1">The sequence shown here is derived from an EMBL/GenBank/DDBJ whole genome shotgun (WGS) entry which is preliminary data.</text>
</comment>
<accession>A0ABP8GM12</accession>
<reference evidence="2" key="1">
    <citation type="journal article" date="2019" name="Int. J. Syst. Evol. Microbiol.">
        <title>The Global Catalogue of Microorganisms (GCM) 10K type strain sequencing project: providing services to taxonomists for standard genome sequencing and annotation.</title>
        <authorList>
            <consortium name="The Broad Institute Genomics Platform"/>
            <consortium name="The Broad Institute Genome Sequencing Center for Infectious Disease"/>
            <person name="Wu L."/>
            <person name="Ma J."/>
        </authorList>
    </citation>
    <scope>NUCLEOTIDE SEQUENCE [LARGE SCALE GENOMIC DNA]</scope>
    <source>
        <strain evidence="2">JCM 17666</strain>
    </source>
</reference>
<proteinExistence type="predicted"/>
<keyword evidence="2" id="KW-1185">Reference proteome</keyword>
<evidence type="ECO:0000313" key="1">
    <source>
        <dbReference type="EMBL" id="GAA4326390.1"/>
    </source>
</evidence>
<evidence type="ECO:0000313" key="2">
    <source>
        <dbReference type="Proteomes" id="UP001501671"/>
    </source>
</evidence>
<dbReference type="EMBL" id="BAABFO010000003">
    <property type="protein sequence ID" value="GAA4326390.1"/>
    <property type="molecule type" value="Genomic_DNA"/>
</dbReference>
<name>A0ABP8GM12_9BURK</name>
<gene>
    <name evidence="1" type="ORF">GCM10023144_09820</name>
</gene>
<organism evidence="1 2">
    <name type="scientific">Pigmentiphaga soli</name>
    <dbReference type="NCBI Taxonomy" id="1007095"/>
    <lineage>
        <taxon>Bacteria</taxon>
        <taxon>Pseudomonadati</taxon>
        <taxon>Pseudomonadota</taxon>
        <taxon>Betaproteobacteria</taxon>
        <taxon>Burkholderiales</taxon>
        <taxon>Alcaligenaceae</taxon>
        <taxon>Pigmentiphaga</taxon>
    </lineage>
</organism>